<dbReference type="EMBL" id="WLZY01000008">
    <property type="protein sequence ID" value="NDL59692.1"/>
    <property type="molecule type" value="Genomic_DNA"/>
</dbReference>
<accession>A0A7K3M9Q1</accession>
<sequence length="417" mass="45263">MPDVAFSIDYTRSMFDQDIPGHNRWHPDIPIASEVSPGDEFRIECLDWTDGQVKNDDSANDIRDMDLLRCHVLSGPVGIRGAEPGDLLVIDILDLGPVPQSVGDLPGQGWGYTGIFSKVNGGGFLTDYYPDAYKTIWDFRGQQASSRHIPGVSYTGITHPGLFGTAPSAELLAKWNERERALIARDPDRVPPLALPPDETNALAGALDRGSAEFAKVAREGARTIPARENGGNHDIKNLTRGSRIYYPVHVPGAKFSGGDLHFSQGDGEITFCGAIEMGGFIDFGVDLIKGGMEKYGVTTNPVFMPGNVEPRYSEFVCFTGVSVEHSTNTNEYMDATLAYKNACLNAIEYLKKFGYTGEQAYMIIGTAPIEGRVSAVVDLPNACCSLYLPTEIFDVDIRPSADGPVTQDRGQVAITS</sequence>
<protein>
    <submittedName>
        <fullName evidence="1">Acetamidase/formamidase family protein</fullName>
    </submittedName>
</protein>
<dbReference type="AlphaFoldDB" id="A0A7K3M9Q1"/>
<dbReference type="RefSeq" id="WP_162452383.1">
    <property type="nucleotide sequence ID" value="NZ_WLZY01000008.1"/>
</dbReference>
<gene>
    <name evidence="1" type="ORF">F7O44_21710</name>
</gene>
<dbReference type="InterPro" id="IPR054833">
    <property type="entry name" value="FormamaseFmdA"/>
</dbReference>
<evidence type="ECO:0000313" key="2">
    <source>
        <dbReference type="Proteomes" id="UP000460435"/>
    </source>
</evidence>
<dbReference type="Pfam" id="PF03069">
    <property type="entry name" value="FmdA_AmdA"/>
    <property type="match status" value="1"/>
</dbReference>
<comment type="caution">
    <text evidence="1">The sequence shown here is derived from an EMBL/GenBank/DDBJ whole genome shotgun (WGS) entry which is preliminary data.</text>
</comment>
<keyword evidence="2" id="KW-1185">Reference proteome</keyword>
<dbReference type="InterPro" id="IPR004304">
    <property type="entry name" value="FmdA_AmdA"/>
</dbReference>
<dbReference type="SUPFAM" id="SSF141130">
    <property type="entry name" value="Acetamidase/Formamidase-like"/>
    <property type="match status" value="1"/>
</dbReference>
<organism evidence="1 2">
    <name type="scientific">Phytoactinopolyspora mesophila</name>
    <dbReference type="NCBI Taxonomy" id="2650750"/>
    <lineage>
        <taxon>Bacteria</taxon>
        <taxon>Bacillati</taxon>
        <taxon>Actinomycetota</taxon>
        <taxon>Actinomycetes</taxon>
        <taxon>Jiangellales</taxon>
        <taxon>Jiangellaceae</taxon>
        <taxon>Phytoactinopolyspora</taxon>
    </lineage>
</organism>
<dbReference type="Gene3D" id="2.60.120.580">
    <property type="entry name" value="Acetamidase/Formamidase-like domains"/>
    <property type="match status" value="1"/>
</dbReference>
<dbReference type="PANTHER" id="PTHR31891:SF1">
    <property type="entry name" value="FORMAMIDASE C869.04-RELATED"/>
    <property type="match status" value="1"/>
</dbReference>
<name>A0A7K3M9Q1_9ACTN</name>
<dbReference type="NCBIfam" id="NF045496">
    <property type="entry name" value="FormamaseFmdA"/>
    <property type="match status" value="1"/>
</dbReference>
<proteinExistence type="predicted"/>
<dbReference type="Proteomes" id="UP000460435">
    <property type="component" value="Unassembled WGS sequence"/>
</dbReference>
<dbReference type="PANTHER" id="PTHR31891">
    <property type="entry name" value="FORMAMIDASE C869.04-RELATED"/>
    <property type="match status" value="1"/>
</dbReference>
<dbReference type="GO" id="GO:0016811">
    <property type="term" value="F:hydrolase activity, acting on carbon-nitrogen (but not peptide) bonds, in linear amides"/>
    <property type="evidence" value="ECO:0007669"/>
    <property type="project" value="InterPro"/>
</dbReference>
<reference evidence="1 2" key="1">
    <citation type="submission" date="2019-11" db="EMBL/GenBank/DDBJ databases">
        <authorList>
            <person name="Li X.-J."/>
            <person name="Feng X.-M."/>
        </authorList>
    </citation>
    <scope>NUCLEOTIDE SEQUENCE [LARGE SCALE GENOMIC DNA]</scope>
    <source>
        <strain evidence="1 2">XMNu-373</strain>
    </source>
</reference>
<evidence type="ECO:0000313" key="1">
    <source>
        <dbReference type="EMBL" id="NDL59692.1"/>
    </source>
</evidence>